<dbReference type="InterPro" id="IPR000327">
    <property type="entry name" value="POU_dom"/>
</dbReference>
<accession>A7RWM6</accession>
<organism evidence="9 10">
    <name type="scientific">Nematostella vectensis</name>
    <name type="common">Starlet sea anemone</name>
    <dbReference type="NCBI Taxonomy" id="45351"/>
    <lineage>
        <taxon>Eukaryota</taxon>
        <taxon>Metazoa</taxon>
        <taxon>Cnidaria</taxon>
        <taxon>Anthozoa</taxon>
        <taxon>Hexacorallia</taxon>
        <taxon>Actiniaria</taxon>
        <taxon>Edwardsiidae</taxon>
        <taxon>Nematostella</taxon>
    </lineage>
</organism>
<dbReference type="InterPro" id="IPR013847">
    <property type="entry name" value="POU"/>
</dbReference>
<dbReference type="GO" id="GO:0003700">
    <property type="term" value="F:DNA-binding transcription factor activity"/>
    <property type="evidence" value="ECO:0007669"/>
    <property type="project" value="InterPro"/>
</dbReference>
<name>A7RWM6_NEMVE</name>
<evidence type="ECO:0000259" key="8">
    <source>
        <dbReference type="PROSITE" id="PS51179"/>
    </source>
</evidence>
<evidence type="ECO:0000256" key="5">
    <source>
        <dbReference type="PROSITE-ProRule" id="PRU00108"/>
    </source>
</evidence>
<dbReference type="PhylomeDB" id="A7RWM6"/>
<dbReference type="Pfam" id="PF00157">
    <property type="entry name" value="Pou"/>
    <property type="match status" value="1"/>
</dbReference>
<protein>
    <submittedName>
        <fullName evidence="9">Uncharacterized protein</fullName>
    </submittedName>
</protein>
<evidence type="ECO:0000256" key="6">
    <source>
        <dbReference type="RuleBase" id="RU000682"/>
    </source>
</evidence>
<dbReference type="HOGENOM" id="CLU_2326694_0_0_1"/>
<dbReference type="PANTHER" id="PTHR11636">
    <property type="entry name" value="POU DOMAIN"/>
    <property type="match status" value="1"/>
</dbReference>
<dbReference type="CDD" id="cd00086">
    <property type="entry name" value="homeodomain"/>
    <property type="match status" value="1"/>
</dbReference>
<gene>
    <name evidence="9" type="ORF">NEMVEDRAFT_v1g7208</name>
</gene>
<dbReference type="InterPro" id="IPR009057">
    <property type="entry name" value="Homeodomain-like_sf"/>
</dbReference>
<evidence type="ECO:0000313" key="9">
    <source>
        <dbReference type="EMBL" id="EDO44151.1"/>
    </source>
</evidence>
<dbReference type="Gene3D" id="1.10.260.40">
    <property type="entry name" value="lambda repressor-like DNA-binding domains"/>
    <property type="match status" value="1"/>
</dbReference>
<dbReference type="PRINTS" id="PR00028">
    <property type="entry name" value="POUDOMAIN"/>
</dbReference>
<dbReference type="SUPFAM" id="SSF46689">
    <property type="entry name" value="Homeodomain-like"/>
    <property type="match status" value="1"/>
</dbReference>
<dbReference type="PROSITE" id="PS51179">
    <property type="entry name" value="POU_3"/>
    <property type="match status" value="1"/>
</dbReference>
<evidence type="ECO:0000256" key="2">
    <source>
        <dbReference type="ARBA" id="ARBA00023125"/>
    </source>
</evidence>
<dbReference type="STRING" id="45351.A7RWM6"/>
<keyword evidence="10" id="KW-1185">Reference proteome</keyword>
<evidence type="ECO:0000256" key="3">
    <source>
        <dbReference type="ARBA" id="ARBA00023155"/>
    </source>
</evidence>
<dbReference type="EMBL" id="DS469547">
    <property type="protein sequence ID" value="EDO44151.1"/>
    <property type="molecule type" value="Genomic_DNA"/>
</dbReference>
<dbReference type="InterPro" id="IPR050255">
    <property type="entry name" value="POU_domain_TF"/>
</dbReference>
<dbReference type="PANTHER" id="PTHR11636:SF5">
    <property type="entry name" value="POU DOMAIN MOTIF 3, ISOFORM F"/>
    <property type="match status" value="1"/>
</dbReference>
<evidence type="ECO:0000313" key="10">
    <source>
        <dbReference type="Proteomes" id="UP000001593"/>
    </source>
</evidence>
<dbReference type="GO" id="GO:0003677">
    <property type="term" value="F:DNA binding"/>
    <property type="evidence" value="ECO:0007669"/>
    <property type="project" value="UniProtKB-UniRule"/>
</dbReference>
<sequence length="99" mass="11226">ELSRTNGPSYSQSFISRFESKNLGLKAAEKMKPVMQSWIEQKELECSKGLRVCKKRKRRTSFSNEALRLLISHFEQNPKPSSSEIAQIASKLGLEPVTV</sequence>
<keyword evidence="4 5" id="KW-0539">Nucleus</keyword>
<dbReference type="Proteomes" id="UP000001593">
    <property type="component" value="Unassembled WGS sequence"/>
</dbReference>
<dbReference type="PROSITE" id="PS50071">
    <property type="entry name" value="HOMEOBOX_2"/>
    <property type="match status" value="1"/>
</dbReference>
<dbReference type="Gene3D" id="1.10.10.60">
    <property type="entry name" value="Homeodomain-like"/>
    <property type="match status" value="1"/>
</dbReference>
<evidence type="ECO:0000256" key="4">
    <source>
        <dbReference type="ARBA" id="ARBA00023242"/>
    </source>
</evidence>
<evidence type="ECO:0000259" key="7">
    <source>
        <dbReference type="PROSITE" id="PS50071"/>
    </source>
</evidence>
<comment type="subcellular location">
    <subcellularLocation>
        <location evidence="1 5 6">Nucleus</location>
    </subcellularLocation>
</comment>
<dbReference type="InterPro" id="IPR001356">
    <property type="entry name" value="HD"/>
</dbReference>
<dbReference type="AlphaFoldDB" id="A7RWM6"/>
<dbReference type="Pfam" id="PF00046">
    <property type="entry name" value="Homeodomain"/>
    <property type="match status" value="1"/>
</dbReference>
<feature type="non-terminal residue" evidence="9">
    <location>
        <position position="99"/>
    </location>
</feature>
<feature type="domain" description="Homeobox" evidence="7">
    <location>
        <begin position="53"/>
        <end position="99"/>
    </location>
</feature>
<dbReference type="GO" id="GO:0005634">
    <property type="term" value="C:nucleus"/>
    <property type="evidence" value="ECO:0007669"/>
    <property type="project" value="UniProtKB-SubCell"/>
</dbReference>
<feature type="non-terminal residue" evidence="9">
    <location>
        <position position="1"/>
    </location>
</feature>
<feature type="domain" description="POU-specific" evidence="8">
    <location>
        <begin position="1"/>
        <end position="43"/>
    </location>
</feature>
<reference evidence="9 10" key="1">
    <citation type="journal article" date="2007" name="Science">
        <title>Sea anemone genome reveals ancestral eumetazoan gene repertoire and genomic organization.</title>
        <authorList>
            <person name="Putnam N.H."/>
            <person name="Srivastava M."/>
            <person name="Hellsten U."/>
            <person name="Dirks B."/>
            <person name="Chapman J."/>
            <person name="Salamov A."/>
            <person name="Terry A."/>
            <person name="Shapiro H."/>
            <person name="Lindquist E."/>
            <person name="Kapitonov V.V."/>
            <person name="Jurka J."/>
            <person name="Genikhovich G."/>
            <person name="Grigoriev I.V."/>
            <person name="Lucas S.M."/>
            <person name="Steele R.E."/>
            <person name="Finnerty J.R."/>
            <person name="Technau U."/>
            <person name="Martindale M.Q."/>
            <person name="Rokhsar D.S."/>
        </authorList>
    </citation>
    <scope>NUCLEOTIDE SEQUENCE [LARGE SCALE GENOMIC DNA]</scope>
    <source>
        <strain evidence="10">CH2 X CH6</strain>
    </source>
</reference>
<evidence type="ECO:0000256" key="1">
    <source>
        <dbReference type="ARBA" id="ARBA00004123"/>
    </source>
</evidence>
<dbReference type="InterPro" id="IPR010982">
    <property type="entry name" value="Lambda_DNA-bd_dom_sf"/>
</dbReference>
<keyword evidence="3 5" id="KW-0371">Homeobox</keyword>
<proteinExistence type="predicted"/>
<keyword evidence="2 5" id="KW-0238">DNA-binding</keyword>
<dbReference type="SUPFAM" id="SSF47413">
    <property type="entry name" value="lambda repressor-like DNA-binding domains"/>
    <property type="match status" value="1"/>
</dbReference>
<dbReference type="eggNOG" id="KOG3802">
    <property type="taxonomic scope" value="Eukaryota"/>
</dbReference>
<dbReference type="InParanoid" id="A7RWM6"/>
<dbReference type="SMART" id="SM00389">
    <property type="entry name" value="HOX"/>
    <property type="match status" value="1"/>
</dbReference>